<dbReference type="InterPro" id="IPR004038">
    <property type="entry name" value="Ribosomal_eL8/eL30/eS12/Gad45"/>
</dbReference>
<protein>
    <recommendedName>
        <fullName evidence="1">Ribosomal protein eL8/eL30/eS12/Gadd45 domain-containing protein</fullName>
    </recommendedName>
</protein>
<reference evidence="2 3" key="1">
    <citation type="journal article" date="2015" name="Genome Announc.">
        <title>Expanding the biotechnology potential of lactobacilli through comparative genomics of 213 strains and associated genera.</title>
        <authorList>
            <person name="Sun Z."/>
            <person name="Harris H.M."/>
            <person name="McCann A."/>
            <person name="Guo C."/>
            <person name="Argimon S."/>
            <person name="Zhang W."/>
            <person name="Yang X."/>
            <person name="Jeffery I.B."/>
            <person name="Cooney J.C."/>
            <person name="Kagawa T.F."/>
            <person name="Liu W."/>
            <person name="Song Y."/>
            <person name="Salvetti E."/>
            <person name="Wrobel A."/>
            <person name="Rasinkangas P."/>
            <person name="Parkhill J."/>
            <person name="Rea M.C."/>
            <person name="O'Sullivan O."/>
            <person name="Ritari J."/>
            <person name="Douillard F.P."/>
            <person name="Paul Ross R."/>
            <person name="Yang R."/>
            <person name="Briner A.E."/>
            <person name="Felis G.E."/>
            <person name="de Vos W.M."/>
            <person name="Barrangou R."/>
            <person name="Klaenhammer T.R."/>
            <person name="Caufield P.W."/>
            <person name="Cui Y."/>
            <person name="Zhang H."/>
            <person name="O'Toole P.W."/>
        </authorList>
    </citation>
    <scope>NUCLEOTIDE SEQUENCE [LARGE SCALE GENOMIC DNA]</scope>
    <source>
        <strain evidence="2 3">DSM 15354</strain>
    </source>
</reference>
<accession>A0A0R1S552</accession>
<gene>
    <name evidence="2" type="ORF">FC23_GL000276</name>
</gene>
<dbReference type="STRING" id="1122152.GCA_000425905_00402"/>
<keyword evidence="3" id="KW-1185">Reference proteome</keyword>
<dbReference type="RefSeq" id="WP_027824605.1">
    <property type="nucleotide sequence ID" value="NZ_AUEI01000004.1"/>
</dbReference>
<dbReference type="Gene3D" id="3.30.1330.30">
    <property type="match status" value="1"/>
</dbReference>
<dbReference type="InterPro" id="IPR029064">
    <property type="entry name" value="Ribosomal_eL30-like_sf"/>
</dbReference>
<sequence>MQNKQKILNFLGLIQKAGKLISGTDFVLQALKDHKIKVLILASDLAPATREDLVKLAEAVNVPVIEKYNALELSTAIGRSRKVLGVSDNGFSKALLKKIN</sequence>
<name>A0A0R1S552_9LACO</name>
<dbReference type="OrthoDB" id="9794863at2"/>
<proteinExistence type="predicted"/>
<dbReference type="AlphaFoldDB" id="A0A0R1S552"/>
<evidence type="ECO:0000313" key="3">
    <source>
        <dbReference type="Proteomes" id="UP000051931"/>
    </source>
</evidence>
<dbReference type="Pfam" id="PF01248">
    <property type="entry name" value="Ribosomal_L7Ae"/>
    <property type="match status" value="1"/>
</dbReference>
<dbReference type="SUPFAM" id="SSF55315">
    <property type="entry name" value="L30e-like"/>
    <property type="match status" value="1"/>
</dbReference>
<evidence type="ECO:0000313" key="2">
    <source>
        <dbReference type="EMBL" id="KRL64028.1"/>
    </source>
</evidence>
<comment type="caution">
    <text evidence="2">The sequence shown here is derived from an EMBL/GenBank/DDBJ whole genome shotgun (WGS) entry which is preliminary data.</text>
</comment>
<dbReference type="eggNOG" id="COG1358">
    <property type="taxonomic scope" value="Bacteria"/>
</dbReference>
<dbReference type="Proteomes" id="UP000051931">
    <property type="component" value="Unassembled WGS sequence"/>
</dbReference>
<feature type="domain" description="Ribosomal protein eL8/eL30/eS12/Gadd45" evidence="1">
    <location>
        <begin position="6"/>
        <end position="95"/>
    </location>
</feature>
<dbReference type="EMBL" id="AZFB01000001">
    <property type="protein sequence ID" value="KRL64028.1"/>
    <property type="molecule type" value="Genomic_DNA"/>
</dbReference>
<dbReference type="PATRIC" id="fig|1122152.4.peg.280"/>
<organism evidence="2 3">
    <name type="scientific">Lactobacillus psittaci DSM 15354</name>
    <dbReference type="NCBI Taxonomy" id="1122152"/>
    <lineage>
        <taxon>Bacteria</taxon>
        <taxon>Bacillati</taxon>
        <taxon>Bacillota</taxon>
        <taxon>Bacilli</taxon>
        <taxon>Lactobacillales</taxon>
        <taxon>Lactobacillaceae</taxon>
        <taxon>Lactobacillus</taxon>
    </lineage>
</organism>
<evidence type="ECO:0000259" key="1">
    <source>
        <dbReference type="Pfam" id="PF01248"/>
    </source>
</evidence>